<sequence length="178" mass="20285">GYELVKEGFLSFKPLIYIANIDENDLTSPSPLLQRLREHASTEGMEIIEICAQLELELKDLSQEERMEFLRELKIRETGIDRLIKEVYRKLNLITFFTVSGGKEAKAWPVERGITASQAAGKVHSDMEKGFVKSDIIPVSELLTIGSMKQAREKGRVRIEGRDYLVGDGDVIHFRFSR</sequence>
<keyword evidence="1" id="KW-0547">Nucleotide-binding</keyword>
<accession>X1KSI0</accession>
<evidence type="ECO:0000256" key="2">
    <source>
        <dbReference type="ARBA" id="ARBA00022840"/>
    </source>
</evidence>
<dbReference type="GO" id="GO:0005737">
    <property type="term" value="C:cytoplasm"/>
    <property type="evidence" value="ECO:0007669"/>
    <property type="project" value="TreeGrafter"/>
</dbReference>
<gene>
    <name evidence="4" type="ORF">S06H3_19879</name>
</gene>
<evidence type="ECO:0000313" key="4">
    <source>
        <dbReference type="EMBL" id="GAI09668.1"/>
    </source>
</evidence>
<dbReference type="SUPFAM" id="SSF52540">
    <property type="entry name" value="P-loop containing nucleoside triphosphate hydrolases"/>
    <property type="match status" value="1"/>
</dbReference>
<organism evidence="4">
    <name type="scientific">marine sediment metagenome</name>
    <dbReference type="NCBI Taxonomy" id="412755"/>
    <lineage>
        <taxon>unclassified sequences</taxon>
        <taxon>metagenomes</taxon>
        <taxon>ecological metagenomes</taxon>
    </lineage>
</organism>
<feature type="domain" description="TGS" evidence="3">
    <location>
        <begin position="92"/>
        <end position="176"/>
    </location>
</feature>
<feature type="non-terminal residue" evidence="4">
    <location>
        <position position="1"/>
    </location>
</feature>
<dbReference type="GO" id="GO:0005524">
    <property type="term" value="F:ATP binding"/>
    <property type="evidence" value="ECO:0007669"/>
    <property type="project" value="UniProtKB-KW"/>
</dbReference>
<dbReference type="Gene3D" id="3.10.20.30">
    <property type="match status" value="1"/>
</dbReference>
<proteinExistence type="predicted"/>
<dbReference type="GO" id="GO:0016887">
    <property type="term" value="F:ATP hydrolysis activity"/>
    <property type="evidence" value="ECO:0007669"/>
    <property type="project" value="TreeGrafter"/>
</dbReference>
<protein>
    <recommendedName>
        <fullName evidence="3">TGS domain-containing protein</fullName>
    </recommendedName>
</protein>
<dbReference type="FunFam" id="3.10.20.30:FF:000001">
    <property type="entry name" value="Ribosome-binding ATPase YchF"/>
    <property type="match status" value="1"/>
</dbReference>
<dbReference type="InterPro" id="IPR012676">
    <property type="entry name" value="TGS-like"/>
</dbReference>
<dbReference type="EMBL" id="BARV01010232">
    <property type="protein sequence ID" value="GAI09668.1"/>
    <property type="molecule type" value="Genomic_DNA"/>
</dbReference>
<dbReference type="InterPro" id="IPR004095">
    <property type="entry name" value="TGS"/>
</dbReference>
<dbReference type="PANTHER" id="PTHR23305:SF18">
    <property type="entry name" value="OBG-TYPE G DOMAIN-CONTAINING PROTEIN"/>
    <property type="match status" value="1"/>
</dbReference>
<dbReference type="SUPFAM" id="SSF81271">
    <property type="entry name" value="TGS-like"/>
    <property type="match status" value="1"/>
</dbReference>
<reference evidence="4" key="1">
    <citation type="journal article" date="2014" name="Front. Microbiol.">
        <title>High frequency of phylogenetically diverse reductive dehalogenase-homologous genes in deep subseafloor sedimentary metagenomes.</title>
        <authorList>
            <person name="Kawai M."/>
            <person name="Futagami T."/>
            <person name="Toyoda A."/>
            <person name="Takaki Y."/>
            <person name="Nishi S."/>
            <person name="Hori S."/>
            <person name="Arai W."/>
            <person name="Tsubouchi T."/>
            <person name="Morono Y."/>
            <person name="Uchiyama I."/>
            <person name="Ito T."/>
            <person name="Fujiyama A."/>
            <person name="Inagaki F."/>
            <person name="Takami H."/>
        </authorList>
    </citation>
    <scope>NUCLEOTIDE SEQUENCE</scope>
    <source>
        <strain evidence="4">Expedition CK06-06</strain>
    </source>
</reference>
<comment type="caution">
    <text evidence="4">The sequence shown here is derived from an EMBL/GenBank/DDBJ whole genome shotgun (WGS) entry which is preliminary data.</text>
</comment>
<dbReference type="AlphaFoldDB" id="X1KSI0"/>
<name>X1KSI0_9ZZZZ</name>
<dbReference type="PANTHER" id="PTHR23305">
    <property type="entry name" value="OBG GTPASE FAMILY"/>
    <property type="match status" value="1"/>
</dbReference>
<evidence type="ECO:0000256" key="1">
    <source>
        <dbReference type="ARBA" id="ARBA00022741"/>
    </source>
</evidence>
<dbReference type="PROSITE" id="PS51880">
    <property type="entry name" value="TGS"/>
    <property type="match status" value="1"/>
</dbReference>
<dbReference type="Pfam" id="PF06071">
    <property type="entry name" value="YchF-GTPase_C"/>
    <property type="match status" value="1"/>
</dbReference>
<dbReference type="InterPro" id="IPR012675">
    <property type="entry name" value="Beta-grasp_dom_sf"/>
</dbReference>
<dbReference type="InterPro" id="IPR027417">
    <property type="entry name" value="P-loop_NTPase"/>
</dbReference>
<dbReference type="InterPro" id="IPR013029">
    <property type="entry name" value="YchF_C"/>
</dbReference>
<evidence type="ECO:0000259" key="3">
    <source>
        <dbReference type="PROSITE" id="PS51880"/>
    </source>
</evidence>
<keyword evidence="2" id="KW-0067">ATP-binding</keyword>